<dbReference type="OrthoDB" id="3482163at2"/>
<name>A0A5S4GQT1_9ACTN</name>
<feature type="chain" id="PRO_5039232524" evidence="1">
    <location>
        <begin position="25"/>
        <end position="121"/>
    </location>
</feature>
<evidence type="ECO:0000313" key="3">
    <source>
        <dbReference type="Proteomes" id="UP000305238"/>
    </source>
</evidence>
<keyword evidence="3" id="KW-1185">Reference proteome</keyword>
<dbReference type="RefSeq" id="WP_138638626.1">
    <property type="nucleotide sequence ID" value="NZ_JASWDG010000071.1"/>
</dbReference>
<protein>
    <submittedName>
        <fullName evidence="2">Uncharacterized protein</fullName>
    </submittedName>
</protein>
<dbReference type="AlphaFoldDB" id="A0A5S4GQT1"/>
<organism evidence="2 3">
    <name type="scientific">Actinomadura geliboluensis</name>
    <dbReference type="NCBI Taxonomy" id="882440"/>
    <lineage>
        <taxon>Bacteria</taxon>
        <taxon>Bacillati</taxon>
        <taxon>Actinomycetota</taxon>
        <taxon>Actinomycetes</taxon>
        <taxon>Streptosporangiales</taxon>
        <taxon>Thermomonosporaceae</taxon>
        <taxon>Actinomadura</taxon>
    </lineage>
</organism>
<accession>A0A5S4GQT1</accession>
<evidence type="ECO:0000313" key="2">
    <source>
        <dbReference type="EMBL" id="TMR35318.1"/>
    </source>
</evidence>
<keyword evidence="1" id="KW-0732">Signal</keyword>
<dbReference type="EMBL" id="VCKZ01000181">
    <property type="protein sequence ID" value="TMR35318.1"/>
    <property type="molecule type" value="Genomic_DNA"/>
</dbReference>
<reference evidence="2 3" key="1">
    <citation type="submission" date="2019-05" db="EMBL/GenBank/DDBJ databases">
        <title>Draft genome sequence of Actinomadura geliboluensis A8036.</title>
        <authorList>
            <person name="Saricaoglu S."/>
            <person name="Isik K."/>
        </authorList>
    </citation>
    <scope>NUCLEOTIDE SEQUENCE [LARGE SCALE GENOMIC DNA]</scope>
    <source>
        <strain evidence="2 3">A8036</strain>
    </source>
</reference>
<evidence type="ECO:0000256" key="1">
    <source>
        <dbReference type="SAM" id="SignalP"/>
    </source>
</evidence>
<gene>
    <name evidence="2" type="ORF">ETD96_23430</name>
</gene>
<comment type="caution">
    <text evidence="2">The sequence shown here is derived from an EMBL/GenBank/DDBJ whole genome shotgun (WGS) entry which is preliminary data.</text>
</comment>
<sequence length="121" mass="12801">MIVYRQKPLTALALALLTVGPVAACGADTENAKVECARTTMGRAKSPCTVTFDREGPSTASVLGRDVELLNTEPARVTLNVAATGITVSLNDREAQEANLNITIESIGKEKVVIRFSEVAV</sequence>
<dbReference type="Proteomes" id="UP000305238">
    <property type="component" value="Unassembled WGS sequence"/>
</dbReference>
<feature type="signal peptide" evidence="1">
    <location>
        <begin position="1"/>
        <end position="24"/>
    </location>
</feature>
<proteinExistence type="predicted"/>